<accession>A0A9W9X8E7</accession>
<evidence type="ECO:0000313" key="1">
    <source>
        <dbReference type="EMBL" id="KAJ5486290.1"/>
    </source>
</evidence>
<dbReference type="AlphaFoldDB" id="A0A9W9X8E7"/>
<protein>
    <submittedName>
        <fullName evidence="1">Uncharacterized protein</fullName>
    </submittedName>
</protein>
<sequence>MSFLAAGTISMTLTNQEFGSQAFDILIRAYQQLGRIEFIDFTSSSFKGKDAQFATNGVPIDWVMV</sequence>
<keyword evidence="2" id="KW-1185">Reference proteome</keyword>
<organism evidence="1 2">
    <name type="scientific">Penicillium desertorum</name>
    <dbReference type="NCBI Taxonomy" id="1303715"/>
    <lineage>
        <taxon>Eukaryota</taxon>
        <taxon>Fungi</taxon>
        <taxon>Dikarya</taxon>
        <taxon>Ascomycota</taxon>
        <taxon>Pezizomycotina</taxon>
        <taxon>Eurotiomycetes</taxon>
        <taxon>Eurotiomycetidae</taxon>
        <taxon>Eurotiales</taxon>
        <taxon>Aspergillaceae</taxon>
        <taxon>Penicillium</taxon>
    </lineage>
</organism>
<comment type="caution">
    <text evidence="1">The sequence shown here is derived from an EMBL/GenBank/DDBJ whole genome shotgun (WGS) entry which is preliminary data.</text>
</comment>
<reference evidence="1" key="2">
    <citation type="journal article" date="2023" name="IMA Fungus">
        <title>Comparative genomic study of the Penicillium genus elucidates a diverse pangenome and 15 lateral gene transfer events.</title>
        <authorList>
            <person name="Petersen C."/>
            <person name="Sorensen T."/>
            <person name="Nielsen M.R."/>
            <person name="Sondergaard T.E."/>
            <person name="Sorensen J.L."/>
            <person name="Fitzpatrick D.A."/>
            <person name="Frisvad J.C."/>
            <person name="Nielsen K.L."/>
        </authorList>
    </citation>
    <scope>NUCLEOTIDE SEQUENCE</scope>
    <source>
        <strain evidence="1">IBT 17660</strain>
    </source>
</reference>
<proteinExistence type="predicted"/>
<dbReference type="Proteomes" id="UP001147760">
    <property type="component" value="Unassembled WGS sequence"/>
</dbReference>
<name>A0A9W9X8E7_9EURO</name>
<evidence type="ECO:0000313" key="2">
    <source>
        <dbReference type="Proteomes" id="UP001147760"/>
    </source>
</evidence>
<dbReference type="EMBL" id="JAPWDO010000001">
    <property type="protein sequence ID" value="KAJ5486290.1"/>
    <property type="molecule type" value="Genomic_DNA"/>
</dbReference>
<gene>
    <name evidence="1" type="ORF">N7530_000590</name>
</gene>
<reference evidence="1" key="1">
    <citation type="submission" date="2022-12" db="EMBL/GenBank/DDBJ databases">
        <authorList>
            <person name="Petersen C."/>
        </authorList>
    </citation>
    <scope>NUCLEOTIDE SEQUENCE</scope>
    <source>
        <strain evidence="1">IBT 17660</strain>
    </source>
</reference>